<gene>
    <name evidence="1" type="ORF">GS397_21575</name>
</gene>
<dbReference type="Proteomes" id="UP000464086">
    <property type="component" value="Chromosome"/>
</dbReference>
<sequence>MTAQIYADQVRLLVRAIPEIAQEEIFALKGGTAINLFVRDLPRLSVDIDLVYLPVADRESSLQAVRDGLERVAGRLERGGRMAVERRLLPDGKRLVVQADGVTIKIEVSPVLRGTVFSPAVRSVSRAVEDRFGFAEMQLVSEADLYAGKIAAALDRQHPRDLFDIHFLFANEGISDDLFKAFLIYLVSHPRPAHELLCPHRLDIRDQYGAEFLGMTVTDLPLEALLDARERLISELGERARQPANRRFLMSFHELAPDWSAVGLDPEIAELPALRWKAINLERLQRENPDKFAGQLRALGDCIGEETA</sequence>
<dbReference type="GO" id="GO:0016740">
    <property type="term" value="F:transferase activity"/>
    <property type="evidence" value="ECO:0007669"/>
    <property type="project" value="UniProtKB-KW"/>
</dbReference>
<proteinExistence type="predicted"/>
<dbReference type="InterPro" id="IPR014942">
    <property type="entry name" value="AbiEii"/>
</dbReference>
<organism evidence="1 2">
    <name type="scientific">Sphingobium yanoikuyae</name>
    <name type="common">Sphingomonas yanoikuyae</name>
    <dbReference type="NCBI Taxonomy" id="13690"/>
    <lineage>
        <taxon>Bacteria</taxon>
        <taxon>Pseudomonadati</taxon>
        <taxon>Pseudomonadota</taxon>
        <taxon>Alphaproteobacteria</taxon>
        <taxon>Sphingomonadales</taxon>
        <taxon>Sphingomonadaceae</taxon>
        <taxon>Sphingobium</taxon>
    </lineage>
</organism>
<dbReference type="Gene3D" id="3.10.450.620">
    <property type="entry name" value="JHP933, nucleotidyltransferase-like core domain"/>
    <property type="match status" value="1"/>
</dbReference>
<keyword evidence="1" id="KW-0808">Transferase</keyword>
<name>A0A085K0F8_SPHYA</name>
<dbReference type="Pfam" id="PF08843">
    <property type="entry name" value="AbiEii"/>
    <property type="match status" value="1"/>
</dbReference>
<evidence type="ECO:0000313" key="1">
    <source>
        <dbReference type="EMBL" id="QHD69389.1"/>
    </source>
</evidence>
<evidence type="ECO:0000313" key="2">
    <source>
        <dbReference type="Proteomes" id="UP000464086"/>
    </source>
</evidence>
<protein>
    <submittedName>
        <fullName evidence="1">Nucleotidyl transferase AbiEii/AbiGii toxin family protein</fullName>
    </submittedName>
</protein>
<dbReference type="AlphaFoldDB" id="A0A085K0F8"/>
<accession>A0A085K0F8</accession>
<reference evidence="1 2" key="1">
    <citation type="submission" date="2019-12" db="EMBL/GenBank/DDBJ databases">
        <title>Functional and genomic insights into the Sphingobium yanoikuyae YC-JY1, a bacterium efficiently degrading bisphenol A.</title>
        <authorList>
            <person name="Jia Y."/>
            <person name="Li X."/>
            <person name="Wang J."/>
            <person name="Eltoukhy A."/>
            <person name="Lamraoui I."/>
            <person name="Yan Y."/>
        </authorList>
    </citation>
    <scope>NUCLEOTIDE SEQUENCE [LARGE SCALE GENOMIC DNA]</scope>
    <source>
        <strain evidence="1 2">YC-JY1</strain>
    </source>
</reference>
<dbReference type="RefSeq" id="WP_004212782.1">
    <property type="nucleotide sequence ID" value="NZ_CAIGKD010000008.1"/>
</dbReference>
<dbReference type="EMBL" id="CP047218">
    <property type="protein sequence ID" value="QHD69389.1"/>
    <property type="molecule type" value="Genomic_DNA"/>
</dbReference>